<dbReference type="InterPro" id="IPR051799">
    <property type="entry name" value="NADH_flavin_oxidoreductase"/>
</dbReference>
<gene>
    <name evidence="6" type="ORF">Daus18300_004256</name>
</gene>
<keyword evidence="4" id="KW-0560">Oxidoreductase</keyword>
<dbReference type="InterPro" id="IPR001155">
    <property type="entry name" value="OxRdtase_FMN_N"/>
</dbReference>
<dbReference type="PANTHER" id="PTHR43656:SF5">
    <property type="entry name" value="NADH:FLAVIN OXIDOREDUCTASE_NADH OXIDASE N-TERMINAL DOMAIN-CONTAINING PROTEIN"/>
    <property type="match status" value="1"/>
</dbReference>
<evidence type="ECO:0000256" key="2">
    <source>
        <dbReference type="ARBA" id="ARBA00022630"/>
    </source>
</evidence>
<sequence>MPTTRYEYSGEADVSKLAQPLESQHSLKTAPNRLLKSSMAECLATWDVNDLQARGIPTQEYIELYRRWGEGGWGIIQTGNIMTDFEQMSAAGDAVIPLDAPFEGQRFERFKTVAAVAKAHGALVIGQVNHPGRQIPTKMAKESISASAVQLEPHAGMTFPPTRAATTDDITRIVDAFAHAAEFLEAAGFDGIEVHAAHGYLLAQFLSPTTNKRTDCYGGGSIAGRMRIVREVCAAVRAHTRPGFVLGVKLNSVEFQAEGLTTGDAAELAAALQQGGGVDYLELSGGTYEDFGFDKKDSTKSREAFFLEFAELVVPALGPSRDRRTKVFITGGLRSAGAMAAAMDVVDGVGIARPAVQEPALARYLLSGQVKGAIKALPPFEEDFGMSGLGAWSQMRAIGKGFEPFDLGDAEVTGQFMKDLGIWFAETAEDGNKLIKFGYADYTGDLRPHLAN</sequence>
<proteinExistence type="inferred from homology"/>
<protein>
    <recommendedName>
        <fullName evidence="5">NADH:flavin oxidoreductase/NADH oxidase N-terminal domain-containing protein</fullName>
    </recommendedName>
</protein>
<keyword evidence="7" id="KW-1185">Reference proteome</keyword>
<comment type="caution">
    <text evidence="6">The sequence shown here is derived from an EMBL/GenBank/DDBJ whole genome shotgun (WGS) entry which is preliminary data.</text>
</comment>
<feature type="domain" description="NADH:flavin oxidoreductase/NADH oxidase N-terminal" evidence="5">
    <location>
        <begin position="52"/>
        <end position="273"/>
    </location>
</feature>
<accession>A0ABR3X9T8</accession>
<comment type="similarity">
    <text evidence="1">Belongs to the NADH:flavin oxidoreductase/NADH oxidase family.</text>
</comment>
<dbReference type="SUPFAM" id="SSF51395">
    <property type="entry name" value="FMN-linked oxidoreductases"/>
    <property type="match status" value="1"/>
</dbReference>
<evidence type="ECO:0000256" key="3">
    <source>
        <dbReference type="ARBA" id="ARBA00022643"/>
    </source>
</evidence>
<dbReference type="InterPro" id="IPR013785">
    <property type="entry name" value="Aldolase_TIM"/>
</dbReference>
<evidence type="ECO:0000256" key="4">
    <source>
        <dbReference type="ARBA" id="ARBA00023002"/>
    </source>
</evidence>
<evidence type="ECO:0000259" key="5">
    <source>
        <dbReference type="Pfam" id="PF00724"/>
    </source>
</evidence>
<dbReference type="Proteomes" id="UP001583177">
    <property type="component" value="Unassembled WGS sequence"/>
</dbReference>
<dbReference type="Gene3D" id="3.20.20.70">
    <property type="entry name" value="Aldolase class I"/>
    <property type="match status" value="1"/>
</dbReference>
<dbReference type="Pfam" id="PF00724">
    <property type="entry name" value="Oxidored_FMN"/>
    <property type="match status" value="1"/>
</dbReference>
<dbReference type="PANTHER" id="PTHR43656">
    <property type="entry name" value="BINDING OXIDOREDUCTASE, PUTATIVE (AFU_ORTHOLOGUE AFUA_2G08260)-RELATED"/>
    <property type="match status" value="1"/>
</dbReference>
<organism evidence="6 7">
    <name type="scientific">Diaporthe australafricana</name>
    <dbReference type="NCBI Taxonomy" id="127596"/>
    <lineage>
        <taxon>Eukaryota</taxon>
        <taxon>Fungi</taxon>
        <taxon>Dikarya</taxon>
        <taxon>Ascomycota</taxon>
        <taxon>Pezizomycotina</taxon>
        <taxon>Sordariomycetes</taxon>
        <taxon>Sordariomycetidae</taxon>
        <taxon>Diaporthales</taxon>
        <taxon>Diaporthaceae</taxon>
        <taxon>Diaporthe</taxon>
    </lineage>
</organism>
<dbReference type="EMBL" id="JAWRVE010000028">
    <property type="protein sequence ID" value="KAL1872710.1"/>
    <property type="molecule type" value="Genomic_DNA"/>
</dbReference>
<keyword evidence="3" id="KW-0288">FMN</keyword>
<reference evidence="6 7" key="1">
    <citation type="journal article" date="2024" name="IMA Fungus">
        <title>IMA Genome - F19 : A genome assembly and annotation guide to empower mycologists, including annotated draft genome sequences of Ceratocystis pirilliformis, Diaporthe australafricana, Fusarium ophioides, Paecilomyces lecythidis, and Sporothrix stenoceras.</title>
        <authorList>
            <person name="Aylward J."/>
            <person name="Wilson A.M."/>
            <person name="Visagie C.M."/>
            <person name="Spraker J."/>
            <person name="Barnes I."/>
            <person name="Buitendag C."/>
            <person name="Ceriani C."/>
            <person name="Del Mar Angel L."/>
            <person name="du Plessis D."/>
            <person name="Fuchs T."/>
            <person name="Gasser K."/>
            <person name="Kramer D."/>
            <person name="Li W."/>
            <person name="Munsamy K."/>
            <person name="Piso A."/>
            <person name="Price J.L."/>
            <person name="Sonnekus B."/>
            <person name="Thomas C."/>
            <person name="van der Nest A."/>
            <person name="van Dijk A."/>
            <person name="van Heerden A."/>
            <person name="van Vuuren N."/>
            <person name="Yilmaz N."/>
            <person name="Duong T.A."/>
            <person name="van der Merwe N.A."/>
            <person name="Wingfield M.J."/>
            <person name="Wingfield B.D."/>
        </authorList>
    </citation>
    <scope>NUCLEOTIDE SEQUENCE [LARGE SCALE GENOMIC DNA]</scope>
    <source>
        <strain evidence="6 7">CMW 18300</strain>
    </source>
</reference>
<name>A0ABR3X9T8_9PEZI</name>
<evidence type="ECO:0000256" key="1">
    <source>
        <dbReference type="ARBA" id="ARBA00005979"/>
    </source>
</evidence>
<evidence type="ECO:0000313" key="7">
    <source>
        <dbReference type="Proteomes" id="UP001583177"/>
    </source>
</evidence>
<evidence type="ECO:0000313" key="6">
    <source>
        <dbReference type="EMBL" id="KAL1872710.1"/>
    </source>
</evidence>
<keyword evidence="2" id="KW-0285">Flavoprotein</keyword>